<organism evidence="4 5">
    <name type="scientific">Leptobrachium leishanense</name>
    <name type="common">Leishan spiny toad</name>
    <dbReference type="NCBI Taxonomy" id="445787"/>
    <lineage>
        <taxon>Eukaryota</taxon>
        <taxon>Metazoa</taxon>
        <taxon>Chordata</taxon>
        <taxon>Craniata</taxon>
        <taxon>Vertebrata</taxon>
        <taxon>Euteleostomi</taxon>
        <taxon>Amphibia</taxon>
        <taxon>Batrachia</taxon>
        <taxon>Anura</taxon>
        <taxon>Pelobatoidea</taxon>
        <taxon>Megophryidae</taxon>
        <taxon>Leptobrachium</taxon>
    </lineage>
</organism>
<dbReference type="Ensembl" id="ENSLLET00000046609.1">
    <property type="protein sequence ID" value="ENSLLEP00000044817.1"/>
    <property type="gene ID" value="ENSLLEG00000028452.1"/>
</dbReference>
<evidence type="ECO:0000256" key="2">
    <source>
        <dbReference type="SAM" id="MobiDB-lite"/>
    </source>
</evidence>
<dbReference type="Gene3D" id="3.30.250.20">
    <property type="entry name" value="L1 transposable element, C-terminal domain"/>
    <property type="match status" value="1"/>
</dbReference>
<dbReference type="GeneTree" id="ENSGT01140000282609"/>
<evidence type="ECO:0000313" key="5">
    <source>
        <dbReference type="Proteomes" id="UP000694569"/>
    </source>
</evidence>
<dbReference type="InterPro" id="IPR042566">
    <property type="entry name" value="L1_C"/>
</dbReference>
<name>A0A8C5QZ37_9ANUR</name>
<feature type="region of interest" description="Disordered" evidence="2">
    <location>
        <begin position="26"/>
        <end position="48"/>
    </location>
</feature>
<keyword evidence="1" id="KW-0175">Coiled coil</keyword>
<protein>
    <submittedName>
        <fullName evidence="4">Uncharacterized protein</fullName>
    </submittedName>
</protein>
<keyword evidence="3" id="KW-1133">Transmembrane helix</keyword>
<dbReference type="Proteomes" id="UP000694569">
    <property type="component" value="Unplaced"/>
</dbReference>
<keyword evidence="3" id="KW-0812">Transmembrane</keyword>
<feature type="coiled-coil region" evidence="1">
    <location>
        <begin position="66"/>
        <end position="128"/>
    </location>
</feature>
<evidence type="ECO:0000313" key="4">
    <source>
        <dbReference type="Ensembl" id="ENSLLEP00000044817.1"/>
    </source>
</evidence>
<dbReference type="OrthoDB" id="9909646at2759"/>
<keyword evidence="5" id="KW-1185">Reference proteome</keyword>
<accession>A0A8C5QZ37</accession>
<evidence type="ECO:0000256" key="1">
    <source>
        <dbReference type="SAM" id="Coils"/>
    </source>
</evidence>
<sequence>MKRSNKSKKDVEITVALIFSPWARQEDTSQNGDMSASAHADSYRDGDSEAYPATKADIQGLKTFIAAELEKTSRCLSADIQELGERTARLEDRSEQIITHCNTLAAHADAMEARVHYLEEALEDQSNRSRRNNICLRGLSESIPGDKLLPTLPGNVHRLLPGLPQVKLLYDRVHRTLGPRRDKNVPPKNVVARPHYYSTKEALLKTTRDQKVDYDGSPLSFYQDLSPTTLVRRRERREVTGILRQHDIKYAWGFPFKIQVTKENRTYAFSHLYQAKYVLCLFDRPVPQALGDLGPPPPPPPPSSRLLSSLLEKLLHLSGWSSRRWSSTILISITITISSTPIIIIPSITTAKSSSAAPAPGVIAYSVKITTIEVIIAVPSSIYHIHPLYKGHPGTGQIQSGHYDICPHQNYHRLVVEDNHPCCQRLDLLSKQRNLSCPILYSDLDLYQKGTVISIFILGLVGYIHAYPSVTERLFIEAQSL</sequence>
<reference evidence="4" key="1">
    <citation type="submission" date="2025-08" db="UniProtKB">
        <authorList>
            <consortium name="Ensembl"/>
        </authorList>
    </citation>
    <scope>IDENTIFICATION</scope>
</reference>
<keyword evidence="3" id="KW-0472">Membrane</keyword>
<proteinExistence type="predicted"/>
<dbReference type="InterPro" id="IPR004244">
    <property type="entry name" value="Transposase_22"/>
</dbReference>
<dbReference type="PANTHER" id="PTHR11505">
    <property type="entry name" value="L1 TRANSPOSABLE ELEMENT-RELATED"/>
    <property type="match status" value="1"/>
</dbReference>
<feature type="transmembrane region" description="Helical" evidence="3">
    <location>
        <begin position="329"/>
        <end position="348"/>
    </location>
</feature>
<dbReference type="AlphaFoldDB" id="A0A8C5QZ37"/>
<reference evidence="4" key="2">
    <citation type="submission" date="2025-09" db="UniProtKB">
        <authorList>
            <consortium name="Ensembl"/>
        </authorList>
    </citation>
    <scope>IDENTIFICATION</scope>
</reference>
<evidence type="ECO:0000256" key="3">
    <source>
        <dbReference type="SAM" id="Phobius"/>
    </source>
</evidence>